<reference evidence="1 2" key="1">
    <citation type="submission" date="2017-10" db="EMBL/GenBank/DDBJ databases">
        <title>Paenichitinophaga pekingensis gen. nov., sp. nov., isolated from activated sludge.</title>
        <authorList>
            <person name="Jin D."/>
            <person name="Kong X."/>
            <person name="Deng Y."/>
            <person name="Bai Z."/>
        </authorList>
    </citation>
    <scope>NUCLEOTIDE SEQUENCE [LARGE SCALE GENOMIC DNA]</scope>
    <source>
        <strain evidence="1 2">13</strain>
    </source>
</reference>
<evidence type="ECO:0000313" key="1">
    <source>
        <dbReference type="EMBL" id="ATL46183.1"/>
    </source>
</evidence>
<dbReference type="AlphaFoldDB" id="A0A291QQL8"/>
<proteinExistence type="predicted"/>
<dbReference type="Pfam" id="PF00300">
    <property type="entry name" value="His_Phos_1"/>
    <property type="match status" value="1"/>
</dbReference>
<dbReference type="Proteomes" id="UP000220133">
    <property type="component" value="Chromosome"/>
</dbReference>
<dbReference type="InterPro" id="IPR013078">
    <property type="entry name" value="His_Pase_superF_clade-1"/>
</dbReference>
<dbReference type="KEGG" id="cbae:COR50_02810"/>
<sequence>MNTMIIIARHGNTFRSDEIPRRVGKYTDLPLVETAKGTKIGSYLSEHDMIPDAVFAAPLKRTMETASLAIAAMGGNIPLIPVDDFTEVDYGPDENQTEEAVYERLGNYFIKETGSRGRAFSRDQILEQGKMIVQQWDRDAVVPPGWKVDTGSIINSWINFSGMILKNYAGKKVLVVSSNGIIRFAPYITGDFHGFAQEHAIKVATGALCIFEQELGHNWECKAWNVKP</sequence>
<dbReference type="RefSeq" id="WP_098192572.1">
    <property type="nucleotide sequence ID" value="NZ_CP023777.1"/>
</dbReference>
<organism evidence="1 2">
    <name type="scientific">Chitinophaga caeni</name>
    <dbReference type="NCBI Taxonomy" id="2029983"/>
    <lineage>
        <taxon>Bacteria</taxon>
        <taxon>Pseudomonadati</taxon>
        <taxon>Bacteroidota</taxon>
        <taxon>Chitinophagia</taxon>
        <taxon>Chitinophagales</taxon>
        <taxon>Chitinophagaceae</taxon>
        <taxon>Chitinophaga</taxon>
    </lineage>
</organism>
<evidence type="ECO:0000313" key="2">
    <source>
        <dbReference type="Proteomes" id="UP000220133"/>
    </source>
</evidence>
<dbReference type="InterPro" id="IPR029033">
    <property type="entry name" value="His_PPase_superfam"/>
</dbReference>
<dbReference type="Gene3D" id="3.40.50.1240">
    <property type="entry name" value="Phosphoglycerate mutase-like"/>
    <property type="match status" value="1"/>
</dbReference>
<dbReference type="OrthoDB" id="9782128at2"/>
<dbReference type="SUPFAM" id="SSF53254">
    <property type="entry name" value="Phosphoglycerate mutase-like"/>
    <property type="match status" value="1"/>
</dbReference>
<gene>
    <name evidence="1" type="ORF">COR50_02810</name>
</gene>
<dbReference type="EMBL" id="CP023777">
    <property type="protein sequence ID" value="ATL46183.1"/>
    <property type="molecule type" value="Genomic_DNA"/>
</dbReference>
<keyword evidence="2" id="KW-1185">Reference proteome</keyword>
<accession>A0A291QQL8</accession>
<name>A0A291QQL8_9BACT</name>
<dbReference type="CDD" id="cd07067">
    <property type="entry name" value="HP_PGM_like"/>
    <property type="match status" value="1"/>
</dbReference>
<protein>
    <submittedName>
        <fullName evidence="1">Phosphoglycerate mutase</fullName>
    </submittedName>
</protein>